<comment type="caution">
    <text evidence="2">The sequence shown here is derived from an EMBL/GenBank/DDBJ whole genome shotgun (WGS) entry which is preliminary data.</text>
</comment>
<dbReference type="InterPro" id="IPR052958">
    <property type="entry name" value="IFN-induced_PKR_regulator"/>
</dbReference>
<gene>
    <name evidence="2" type="ORF">G0U57_016411</name>
</gene>
<sequence>DPILDPKERFKVECFYCILDVSITSIEERFCQLHGHCETFEFLYDIGNNKNQFSKEDLMKHCEDLHLALSTDNAADIDAVELYDELIALSELTSPKTSPLKVLEFIVRNDFFTPNTAIALRIILTLPVASGERSFSKLKLLKNYLRSTMSQNCLSGLALISIENTIAKNLDFTDLLKDYASIKTRKIQFI</sequence>
<dbReference type="Proteomes" id="UP000765507">
    <property type="component" value="Unassembled WGS sequence"/>
</dbReference>
<dbReference type="AlphaFoldDB" id="A0A8T1S8G0"/>
<feature type="domain" description="HAT C-terminal dimerisation" evidence="1">
    <location>
        <begin position="92"/>
        <end position="164"/>
    </location>
</feature>
<feature type="non-terminal residue" evidence="2">
    <location>
        <position position="1"/>
    </location>
</feature>
<dbReference type="PANTHER" id="PTHR46289:SF19">
    <property type="entry name" value="ZINC FINGER MYM-TYPE CONTAINING 1"/>
    <property type="match status" value="1"/>
</dbReference>
<dbReference type="InterPro" id="IPR008906">
    <property type="entry name" value="HATC_C_dom"/>
</dbReference>
<protein>
    <recommendedName>
        <fullName evidence="1">HAT C-terminal dimerisation domain-containing protein</fullName>
    </recommendedName>
</protein>
<dbReference type="GO" id="GO:0046983">
    <property type="term" value="F:protein dimerization activity"/>
    <property type="evidence" value="ECO:0007669"/>
    <property type="project" value="InterPro"/>
</dbReference>
<evidence type="ECO:0000313" key="3">
    <source>
        <dbReference type="Proteomes" id="UP000765507"/>
    </source>
</evidence>
<evidence type="ECO:0000259" key="1">
    <source>
        <dbReference type="Pfam" id="PF05699"/>
    </source>
</evidence>
<dbReference type="OrthoDB" id="10062065at2759"/>
<dbReference type="Pfam" id="PF05699">
    <property type="entry name" value="Dimer_Tnp_hAT"/>
    <property type="match status" value="1"/>
</dbReference>
<name>A0A8T1S8G0_CHESE</name>
<dbReference type="EMBL" id="JAHGAV010000522">
    <property type="protein sequence ID" value="KAG6924843.1"/>
    <property type="molecule type" value="Genomic_DNA"/>
</dbReference>
<evidence type="ECO:0000313" key="2">
    <source>
        <dbReference type="EMBL" id="KAG6924843.1"/>
    </source>
</evidence>
<proteinExistence type="predicted"/>
<keyword evidence="3" id="KW-1185">Reference proteome</keyword>
<accession>A0A8T1S8G0</accession>
<dbReference type="PANTHER" id="PTHR46289">
    <property type="entry name" value="52 KDA REPRESSOR OF THE INHIBITOR OF THE PROTEIN KINASE-LIKE PROTEIN-RELATED"/>
    <property type="match status" value="1"/>
</dbReference>
<reference evidence="2 3" key="1">
    <citation type="journal article" date="2020" name="G3 (Bethesda)">
        <title>Draft Genome of the Common Snapping Turtle, Chelydra serpentina, a Model for Phenotypic Plasticity in Reptiles.</title>
        <authorList>
            <person name="Das D."/>
            <person name="Singh S.K."/>
            <person name="Bierstedt J."/>
            <person name="Erickson A."/>
            <person name="Galli G.L.J."/>
            <person name="Crossley D.A. 2nd"/>
            <person name="Rhen T."/>
        </authorList>
    </citation>
    <scope>NUCLEOTIDE SEQUENCE [LARGE SCALE GENOMIC DNA]</scope>
    <source>
        <strain evidence="2">KW</strain>
    </source>
</reference>
<organism evidence="2 3">
    <name type="scientific">Chelydra serpentina</name>
    <name type="common">Snapping turtle</name>
    <name type="synonym">Testudo serpentina</name>
    <dbReference type="NCBI Taxonomy" id="8475"/>
    <lineage>
        <taxon>Eukaryota</taxon>
        <taxon>Metazoa</taxon>
        <taxon>Chordata</taxon>
        <taxon>Craniata</taxon>
        <taxon>Vertebrata</taxon>
        <taxon>Euteleostomi</taxon>
        <taxon>Archelosauria</taxon>
        <taxon>Testudinata</taxon>
        <taxon>Testudines</taxon>
        <taxon>Cryptodira</taxon>
        <taxon>Durocryptodira</taxon>
        <taxon>Americhelydia</taxon>
        <taxon>Chelydroidea</taxon>
        <taxon>Chelydridae</taxon>
        <taxon>Chelydra</taxon>
    </lineage>
</organism>